<dbReference type="SUPFAM" id="SSF54106">
    <property type="entry name" value="LysM domain"/>
    <property type="match status" value="1"/>
</dbReference>
<dbReference type="Proteomes" id="UP000231263">
    <property type="component" value="Unassembled WGS sequence"/>
</dbReference>
<evidence type="ECO:0000259" key="2">
    <source>
        <dbReference type="PROSITE" id="PS51782"/>
    </source>
</evidence>
<keyword evidence="1" id="KW-0812">Transmembrane</keyword>
<evidence type="ECO:0000313" key="4">
    <source>
        <dbReference type="Proteomes" id="UP000231263"/>
    </source>
</evidence>
<gene>
    <name evidence="3" type="ORF">CO173_04250</name>
</gene>
<organism evidence="3 4">
    <name type="scientific">Candidatus Uhrbacteria bacterium CG_4_9_14_3_um_filter_41_35</name>
    <dbReference type="NCBI Taxonomy" id="1975034"/>
    <lineage>
        <taxon>Bacteria</taxon>
        <taxon>Candidatus Uhriibacteriota</taxon>
    </lineage>
</organism>
<dbReference type="PROSITE" id="PS51782">
    <property type="entry name" value="LYSM"/>
    <property type="match status" value="2"/>
</dbReference>
<reference evidence="4" key="1">
    <citation type="submission" date="2017-09" db="EMBL/GenBank/DDBJ databases">
        <title>Depth-based differentiation of microbial function through sediment-hosted aquifers and enrichment of novel symbionts in the deep terrestrial subsurface.</title>
        <authorList>
            <person name="Probst A.J."/>
            <person name="Ladd B."/>
            <person name="Jarett J.K."/>
            <person name="Geller-Mcgrath D.E."/>
            <person name="Sieber C.M.K."/>
            <person name="Emerson J.B."/>
            <person name="Anantharaman K."/>
            <person name="Thomas B.C."/>
            <person name="Malmstrom R."/>
            <person name="Stieglmeier M."/>
            <person name="Klingl A."/>
            <person name="Woyke T."/>
            <person name="Ryan C.M."/>
            <person name="Banfield J.F."/>
        </authorList>
    </citation>
    <scope>NUCLEOTIDE SEQUENCE [LARGE SCALE GENOMIC DNA]</scope>
</reference>
<dbReference type="GO" id="GO:0004222">
    <property type="term" value="F:metalloendopeptidase activity"/>
    <property type="evidence" value="ECO:0007669"/>
    <property type="project" value="TreeGrafter"/>
</dbReference>
<feature type="transmembrane region" description="Helical" evidence="1">
    <location>
        <begin position="89"/>
        <end position="109"/>
    </location>
</feature>
<dbReference type="InterPro" id="IPR018392">
    <property type="entry name" value="LysM"/>
</dbReference>
<dbReference type="InterPro" id="IPR036779">
    <property type="entry name" value="LysM_dom_sf"/>
</dbReference>
<keyword evidence="1" id="KW-0472">Membrane</keyword>
<dbReference type="CDD" id="cd00118">
    <property type="entry name" value="LysM"/>
    <property type="match status" value="2"/>
</dbReference>
<dbReference type="PANTHER" id="PTHR21666:SF270">
    <property type="entry name" value="MUREIN HYDROLASE ACTIVATOR ENVC"/>
    <property type="match status" value="1"/>
</dbReference>
<feature type="transmembrane region" description="Helical" evidence="1">
    <location>
        <begin position="50"/>
        <end position="68"/>
    </location>
</feature>
<dbReference type="InterPro" id="IPR011055">
    <property type="entry name" value="Dup_hybrid_motif"/>
</dbReference>
<dbReference type="PANTHER" id="PTHR21666">
    <property type="entry name" value="PEPTIDASE-RELATED"/>
    <property type="match status" value="1"/>
</dbReference>
<dbReference type="SMART" id="SM00257">
    <property type="entry name" value="LysM"/>
    <property type="match status" value="2"/>
</dbReference>
<dbReference type="AlphaFoldDB" id="A0A2M7XDH4"/>
<accession>A0A2M7XDH4</accession>
<dbReference type="Pfam" id="PF01476">
    <property type="entry name" value="LysM"/>
    <property type="match status" value="2"/>
</dbReference>
<name>A0A2M7XDH4_9BACT</name>
<comment type="caution">
    <text evidence="3">The sequence shown here is derived from an EMBL/GenBank/DDBJ whole genome shotgun (WGS) entry which is preliminary data.</text>
</comment>
<dbReference type="InterPro" id="IPR050570">
    <property type="entry name" value="Cell_wall_metabolism_enzyme"/>
</dbReference>
<dbReference type="EMBL" id="PFWT01000023">
    <property type="protein sequence ID" value="PJA45895.1"/>
    <property type="molecule type" value="Genomic_DNA"/>
</dbReference>
<proteinExistence type="predicted"/>
<feature type="domain" description="LysM" evidence="2">
    <location>
        <begin position="255"/>
        <end position="299"/>
    </location>
</feature>
<dbReference type="InterPro" id="IPR016047">
    <property type="entry name" value="M23ase_b-sheet_dom"/>
</dbReference>
<protein>
    <recommendedName>
        <fullName evidence="2">LysM domain-containing protein</fullName>
    </recommendedName>
</protein>
<keyword evidence="1" id="KW-1133">Transmembrane helix</keyword>
<evidence type="ECO:0000256" key="1">
    <source>
        <dbReference type="SAM" id="Phobius"/>
    </source>
</evidence>
<dbReference type="Gene3D" id="2.70.70.10">
    <property type="entry name" value="Glucose Permease (Domain IIA)"/>
    <property type="match status" value="1"/>
</dbReference>
<dbReference type="Gene3D" id="3.10.350.10">
    <property type="entry name" value="LysM domain"/>
    <property type="match status" value="2"/>
</dbReference>
<dbReference type="SUPFAM" id="SSF51261">
    <property type="entry name" value="Duplicated hybrid motif"/>
    <property type="match status" value="1"/>
</dbReference>
<evidence type="ECO:0000313" key="3">
    <source>
        <dbReference type="EMBL" id="PJA45895.1"/>
    </source>
</evidence>
<feature type="domain" description="LysM" evidence="2">
    <location>
        <begin position="205"/>
        <end position="249"/>
    </location>
</feature>
<dbReference type="CDD" id="cd12797">
    <property type="entry name" value="M23_peptidase"/>
    <property type="match status" value="1"/>
</dbReference>
<dbReference type="Pfam" id="PF01551">
    <property type="entry name" value="Peptidase_M23"/>
    <property type="match status" value="1"/>
</dbReference>
<sequence length="460" mass="50499">MVTFRLLKHYISDKAKQFIVSGLLKAVRLLVKTKPHLIAFIYKVFEPLAGVGRFLMHIIVLPAYRLLYNIRRHFDRLYGPARNKFMILVTNRYSIHVIIGTIAIITGILNLQTGEVRAETFGERSLMYGLVTKQQNTIVEEYAYSENNVERLAVNYRESNALSPSSHGLLVVSQDNAISPLTAGTIASPVISKRSDSVAPREEIIEYVMVSGDSLSTIAEKFGISVNTLLWSNDLTIHSVLKPGKTLTILPVSGVKHEVKTGDTITKIAKTYNVEESAILEYNKLASADDLVIGESLIIPGGEVKAPEPPKITKPVVPATIATPGSTSAPSYSTKQPTTTASGSMVWPTDLHIITQYFGWNHTGIDIDCHFTENNYASDDGVVQFAGWKGGYGYAVEINHGKGLVTRYGHHAQLYVEAGQTVTKGTPLGLCGTTGRSTGTHLHFEVILNGKFKNPLEYVR</sequence>